<dbReference type="Proteomes" id="UP000242791">
    <property type="component" value="Unassembled WGS sequence"/>
</dbReference>
<protein>
    <submittedName>
        <fullName evidence="1">Uncharacterized protein</fullName>
    </submittedName>
</protein>
<reference evidence="1 2" key="1">
    <citation type="submission" date="2015-08" db="EMBL/GenBank/DDBJ databases">
        <title>Emmonsia species relationships and genome sequence.</title>
        <authorList>
            <person name="Cuomo C.A."/>
            <person name="Schwartz I.S."/>
            <person name="Kenyon C."/>
            <person name="De Hoog G.S."/>
            <person name="Govender N.P."/>
            <person name="Botha A."/>
            <person name="Moreno L."/>
            <person name="De Vries M."/>
            <person name="Munoz J.F."/>
            <person name="Stielow J.B."/>
        </authorList>
    </citation>
    <scope>NUCLEOTIDE SEQUENCE [LARGE SCALE GENOMIC DNA]</scope>
    <source>
        <strain evidence="1 2">EI222</strain>
    </source>
</reference>
<dbReference type="AlphaFoldDB" id="A0A1J9QYV3"/>
<accession>A0A1J9QYV3</accession>
<comment type="caution">
    <text evidence="1">The sequence shown here is derived from an EMBL/GenBank/DDBJ whole genome shotgun (WGS) entry which is preliminary data.</text>
</comment>
<dbReference type="VEuPathDB" id="FungiDB:ACJ73_03284"/>
<sequence length="100" mass="11250">MEGLSQEDRDIIKNHPLINLVNRLRGALQDTEKIYESRLIYDGADERLDQFYRNAISKLLSALQGQDAADSLSNRDVVSDLADSLKHVEKDTSAMTTIES</sequence>
<name>A0A1J9QYV3_9EURO</name>
<evidence type="ECO:0000313" key="1">
    <source>
        <dbReference type="EMBL" id="OJD25347.1"/>
    </source>
</evidence>
<dbReference type="EMBL" id="LGTZ01000390">
    <property type="protein sequence ID" value="OJD25347.1"/>
    <property type="molecule type" value="Genomic_DNA"/>
</dbReference>
<dbReference type="OrthoDB" id="4179510at2759"/>
<gene>
    <name evidence="1" type="ORF">ACJ73_03284</name>
</gene>
<organism evidence="1 2">
    <name type="scientific">Blastomyces percursus</name>
    <dbReference type="NCBI Taxonomy" id="1658174"/>
    <lineage>
        <taxon>Eukaryota</taxon>
        <taxon>Fungi</taxon>
        <taxon>Dikarya</taxon>
        <taxon>Ascomycota</taxon>
        <taxon>Pezizomycotina</taxon>
        <taxon>Eurotiomycetes</taxon>
        <taxon>Eurotiomycetidae</taxon>
        <taxon>Onygenales</taxon>
        <taxon>Ajellomycetaceae</taxon>
        <taxon>Blastomyces</taxon>
    </lineage>
</organism>
<dbReference type="STRING" id="1658174.A0A1J9QYV3"/>
<evidence type="ECO:0000313" key="2">
    <source>
        <dbReference type="Proteomes" id="UP000242791"/>
    </source>
</evidence>
<proteinExistence type="predicted"/>
<keyword evidence="2" id="KW-1185">Reference proteome</keyword>